<dbReference type="EMBL" id="CAWYQH010000098">
    <property type="protein sequence ID" value="CAK8684982.1"/>
    <property type="molecule type" value="Genomic_DNA"/>
</dbReference>
<sequence>MVGYRVYNRPHQRSSVMWTLLQRNIIYEQRTGSNPHCATGGEPDVTEQVYAASRARFDVGWFLCNNILSNIDARSNVDLLCMSRSFDEHAWVDDL</sequence>
<accession>A0ABP0FZG3</accession>
<name>A0ABP0FZG3_CLALP</name>
<protein>
    <submittedName>
        <fullName evidence="1">Uncharacterized protein</fullName>
    </submittedName>
</protein>
<evidence type="ECO:0000313" key="2">
    <source>
        <dbReference type="Proteomes" id="UP001642483"/>
    </source>
</evidence>
<proteinExistence type="predicted"/>
<reference evidence="1 2" key="1">
    <citation type="submission" date="2024-02" db="EMBL/GenBank/DDBJ databases">
        <authorList>
            <person name="Daric V."/>
            <person name="Darras S."/>
        </authorList>
    </citation>
    <scope>NUCLEOTIDE SEQUENCE [LARGE SCALE GENOMIC DNA]</scope>
</reference>
<dbReference type="Proteomes" id="UP001642483">
    <property type="component" value="Unassembled WGS sequence"/>
</dbReference>
<comment type="caution">
    <text evidence="1">The sequence shown here is derived from an EMBL/GenBank/DDBJ whole genome shotgun (WGS) entry which is preliminary data.</text>
</comment>
<evidence type="ECO:0000313" key="1">
    <source>
        <dbReference type="EMBL" id="CAK8684982.1"/>
    </source>
</evidence>
<keyword evidence="2" id="KW-1185">Reference proteome</keyword>
<gene>
    <name evidence="1" type="ORF">CVLEPA_LOCUS16151</name>
</gene>
<organism evidence="1 2">
    <name type="scientific">Clavelina lepadiformis</name>
    <name type="common">Light-bulb sea squirt</name>
    <name type="synonym">Ascidia lepadiformis</name>
    <dbReference type="NCBI Taxonomy" id="159417"/>
    <lineage>
        <taxon>Eukaryota</taxon>
        <taxon>Metazoa</taxon>
        <taxon>Chordata</taxon>
        <taxon>Tunicata</taxon>
        <taxon>Ascidiacea</taxon>
        <taxon>Aplousobranchia</taxon>
        <taxon>Clavelinidae</taxon>
        <taxon>Clavelina</taxon>
    </lineage>
</organism>